<dbReference type="eggNOG" id="ENOG502RNNM">
    <property type="taxonomic scope" value="Eukaryota"/>
</dbReference>
<proteinExistence type="predicted"/>
<protein>
    <submittedName>
        <fullName evidence="2">Uncharacterized protein</fullName>
    </submittedName>
</protein>
<evidence type="ECO:0000313" key="3">
    <source>
        <dbReference type="Proteomes" id="UP000007796"/>
    </source>
</evidence>
<dbReference type="STRING" id="655863.F0XHT9"/>
<dbReference type="RefSeq" id="XP_014172473.1">
    <property type="nucleotide sequence ID" value="XM_014316998.1"/>
</dbReference>
<dbReference type="AlphaFoldDB" id="F0XHT9"/>
<dbReference type="GeneID" id="25975963"/>
<dbReference type="Pfam" id="PF11951">
    <property type="entry name" value="Fungal_trans_2"/>
    <property type="match status" value="1"/>
</dbReference>
<accession>F0XHT9</accession>
<name>F0XHT9_GROCL</name>
<dbReference type="InParanoid" id="F0XHT9"/>
<dbReference type="Proteomes" id="UP000007796">
    <property type="component" value="Unassembled WGS sequence"/>
</dbReference>
<evidence type="ECO:0000256" key="1">
    <source>
        <dbReference type="ARBA" id="ARBA00023242"/>
    </source>
</evidence>
<dbReference type="OrthoDB" id="5130013at2759"/>
<keyword evidence="3" id="KW-1185">Reference proteome</keyword>
<dbReference type="EMBL" id="GL629769">
    <property type="protein sequence ID" value="EFX02991.1"/>
    <property type="molecule type" value="Genomic_DNA"/>
</dbReference>
<reference evidence="2 3" key="1">
    <citation type="journal article" date="2011" name="Proc. Natl. Acad. Sci. U.S.A.">
        <title>Genome and transcriptome analyses of the mountain pine beetle-fungal symbiont Grosmannia clavigera, a lodgepole pine pathogen.</title>
        <authorList>
            <person name="DiGuistini S."/>
            <person name="Wang Y."/>
            <person name="Liao N.Y."/>
            <person name="Taylor G."/>
            <person name="Tanguay P."/>
            <person name="Feau N."/>
            <person name="Henrissat B."/>
            <person name="Chan S.K."/>
            <person name="Hesse-Orce U."/>
            <person name="Alamouti S.M."/>
            <person name="Tsui C.K.M."/>
            <person name="Docking R.T."/>
            <person name="Levasseur A."/>
            <person name="Haridas S."/>
            <person name="Robertson G."/>
            <person name="Birol I."/>
            <person name="Holt R.A."/>
            <person name="Marra M.A."/>
            <person name="Hamelin R.C."/>
            <person name="Hirst M."/>
            <person name="Jones S.J.M."/>
            <person name="Bohlmann J."/>
            <person name="Breuil C."/>
        </authorList>
    </citation>
    <scope>NUCLEOTIDE SEQUENCE [LARGE SCALE GENOMIC DNA]</scope>
    <source>
        <strain evidence="3">kw1407 / UAMH 11150</strain>
    </source>
</reference>
<keyword evidence="1" id="KW-0539">Nucleus</keyword>
<gene>
    <name evidence="2" type="ORF">CMQ_2920</name>
</gene>
<sequence length="389" mass="43731">MVVPRGKDHGGVSLRSRQASGQGNQRFYFVNVLSDYVADHYLMPHAGSGDVYHEASMSLPQLDAKPTKFRDLLLRMSLKDDSASSRALLYSIFCLSAVRRYGNVQECSHFKTLALQALQHATTKTTLTVSQIALGDQATVFWAMYICNLRTILVHAFVDPLPVLSLNAGEIADAFILLRYVHYHDVLAQFSIDHWRRPADLLDQLSVMFKGKQLKFRCSQASDIKLVFLKTELEEAFSKSKKACRNAVDMDGSDPSVNVALQRFLFLSACWIYFQRACRYLSGPSVTMDSLLVDVFSMASHIQRMGVRITPFSLFMIGSEARTEESRRSILDLVNQPQGIDDPSTNCVNLLLSAVWAQDDLHDSTQGYLDYITKMEWVITARPVLPALV</sequence>
<evidence type="ECO:0000313" key="2">
    <source>
        <dbReference type="EMBL" id="EFX02991.1"/>
    </source>
</evidence>
<dbReference type="HOGENOM" id="CLU_015493_0_0_1"/>
<organism evidence="3">
    <name type="scientific">Grosmannia clavigera (strain kw1407 / UAMH 11150)</name>
    <name type="common">Blue stain fungus</name>
    <name type="synonym">Graphiocladiella clavigera</name>
    <dbReference type="NCBI Taxonomy" id="655863"/>
    <lineage>
        <taxon>Eukaryota</taxon>
        <taxon>Fungi</taxon>
        <taxon>Dikarya</taxon>
        <taxon>Ascomycota</taxon>
        <taxon>Pezizomycotina</taxon>
        <taxon>Sordariomycetes</taxon>
        <taxon>Sordariomycetidae</taxon>
        <taxon>Ophiostomatales</taxon>
        <taxon>Ophiostomataceae</taxon>
        <taxon>Leptographium</taxon>
    </lineage>
</organism>
<dbReference type="InterPro" id="IPR021858">
    <property type="entry name" value="Fun_TF"/>
</dbReference>